<keyword evidence="2" id="KW-1185">Reference proteome</keyword>
<organism evidence="1 2">
    <name type="scientific">Streptomyces acidiscabies</name>
    <dbReference type="NCBI Taxonomy" id="42234"/>
    <lineage>
        <taxon>Bacteria</taxon>
        <taxon>Bacillati</taxon>
        <taxon>Actinomycetota</taxon>
        <taxon>Actinomycetes</taxon>
        <taxon>Kitasatosporales</taxon>
        <taxon>Streptomycetaceae</taxon>
        <taxon>Streptomyces</taxon>
    </lineage>
</organism>
<name>A0ABU4LW07_9ACTN</name>
<evidence type="ECO:0000313" key="2">
    <source>
        <dbReference type="Proteomes" id="UP001272987"/>
    </source>
</evidence>
<protein>
    <recommendedName>
        <fullName evidence="3">ChaB</fullName>
    </recommendedName>
</protein>
<comment type="caution">
    <text evidence="1">The sequence shown here is derived from an EMBL/GenBank/DDBJ whole genome shotgun (WGS) entry which is preliminary data.</text>
</comment>
<dbReference type="RefSeq" id="WP_319166479.1">
    <property type="nucleotide sequence ID" value="NZ_JARAWP010000010.1"/>
</dbReference>
<evidence type="ECO:0008006" key="3">
    <source>
        <dbReference type="Google" id="ProtNLM"/>
    </source>
</evidence>
<evidence type="ECO:0000313" key="1">
    <source>
        <dbReference type="EMBL" id="MDX3019885.1"/>
    </source>
</evidence>
<proteinExistence type="predicted"/>
<reference evidence="1 2" key="1">
    <citation type="journal article" date="2023" name="Microb. Genom.">
        <title>Mesoterricola silvestris gen. nov., sp. nov., Mesoterricola sediminis sp. nov., Geothrix oryzae sp. nov., Geothrix edaphica sp. nov., Geothrix rubra sp. nov., and Geothrix limicola sp. nov., six novel members of Acidobacteriota isolated from soils.</title>
        <authorList>
            <person name="Weisberg A.J."/>
            <person name="Pearce E."/>
            <person name="Kramer C.G."/>
            <person name="Chang J.H."/>
            <person name="Clarke C.R."/>
        </authorList>
    </citation>
    <scope>NUCLEOTIDE SEQUENCE [LARGE SCALE GENOMIC DNA]</scope>
    <source>
        <strain evidence="1 2">NB05-1H</strain>
    </source>
</reference>
<dbReference type="Proteomes" id="UP001272987">
    <property type="component" value="Unassembled WGS sequence"/>
</dbReference>
<accession>A0ABU4LW07</accession>
<sequence>MDIPEALIELERAAVEAHAGLAGLEGEAYVERVAVWREAATAVQTAIAEHAREAGVDRYELEMAVKQAVRRPDTPAA</sequence>
<gene>
    <name evidence="1" type="ORF">PV666_18585</name>
</gene>
<dbReference type="EMBL" id="JARAWP010000010">
    <property type="protein sequence ID" value="MDX3019885.1"/>
    <property type="molecule type" value="Genomic_DNA"/>
</dbReference>